<accession>A0A4Z2HWC7</accession>
<sequence length="70" mass="7634">MTAEDVEVPLSKASTLNTPCQAAKVAGEMAQRCSFLKQGPTVSKRTLDLAIKEINYTLHRSSPERTKTAL</sequence>
<dbReference type="AlphaFoldDB" id="A0A4Z2HWC7"/>
<dbReference type="EMBL" id="SRLO01000167">
    <property type="protein sequence ID" value="TNN70139.1"/>
    <property type="molecule type" value="Genomic_DNA"/>
</dbReference>
<gene>
    <name evidence="1" type="ORF">EYF80_019640</name>
</gene>
<name>A0A4Z2HWC7_9TELE</name>
<evidence type="ECO:0000313" key="1">
    <source>
        <dbReference type="EMBL" id="TNN70139.1"/>
    </source>
</evidence>
<proteinExistence type="predicted"/>
<keyword evidence="2" id="KW-1185">Reference proteome</keyword>
<evidence type="ECO:0000313" key="2">
    <source>
        <dbReference type="Proteomes" id="UP000314294"/>
    </source>
</evidence>
<dbReference type="Proteomes" id="UP000314294">
    <property type="component" value="Unassembled WGS sequence"/>
</dbReference>
<protein>
    <submittedName>
        <fullName evidence="1">Uncharacterized protein</fullName>
    </submittedName>
</protein>
<reference evidence="1 2" key="1">
    <citation type="submission" date="2019-03" db="EMBL/GenBank/DDBJ databases">
        <title>First draft genome of Liparis tanakae, snailfish: a comprehensive survey of snailfish specific genes.</title>
        <authorList>
            <person name="Kim W."/>
            <person name="Song I."/>
            <person name="Jeong J.-H."/>
            <person name="Kim D."/>
            <person name="Kim S."/>
            <person name="Ryu S."/>
            <person name="Song J.Y."/>
            <person name="Lee S.K."/>
        </authorList>
    </citation>
    <scope>NUCLEOTIDE SEQUENCE [LARGE SCALE GENOMIC DNA]</scope>
    <source>
        <tissue evidence="1">Muscle</tissue>
    </source>
</reference>
<comment type="caution">
    <text evidence="1">The sequence shown here is derived from an EMBL/GenBank/DDBJ whole genome shotgun (WGS) entry which is preliminary data.</text>
</comment>
<organism evidence="1 2">
    <name type="scientific">Liparis tanakae</name>
    <name type="common">Tanaka's snailfish</name>
    <dbReference type="NCBI Taxonomy" id="230148"/>
    <lineage>
        <taxon>Eukaryota</taxon>
        <taxon>Metazoa</taxon>
        <taxon>Chordata</taxon>
        <taxon>Craniata</taxon>
        <taxon>Vertebrata</taxon>
        <taxon>Euteleostomi</taxon>
        <taxon>Actinopterygii</taxon>
        <taxon>Neopterygii</taxon>
        <taxon>Teleostei</taxon>
        <taxon>Neoteleostei</taxon>
        <taxon>Acanthomorphata</taxon>
        <taxon>Eupercaria</taxon>
        <taxon>Perciformes</taxon>
        <taxon>Cottioidei</taxon>
        <taxon>Cottales</taxon>
        <taxon>Liparidae</taxon>
        <taxon>Liparis</taxon>
    </lineage>
</organism>